<evidence type="ECO:0000313" key="8">
    <source>
        <dbReference type="EMBL" id="KAG6401972.1"/>
    </source>
</evidence>
<evidence type="ECO:0000256" key="5">
    <source>
        <dbReference type="ARBA" id="ARBA00023242"/>
    </source>
</evidence>
<organism evidence="8">
    <name type="scientific">Salvia splendens</name>
    <name type="common">Scarlet sage</name>
    <dbReference type="NCBI Taxonomy" id="180675"/>
    <lineage>
        <taxon>Eukaryota</taxon>
        <taxon>Viridiplantae</taxon>
        <taxon>Streptophyta</taxon>
        <taxon>Embryophyta</taxon>
        <taxon>Tracheophyta</taxon>
        <taxon>Spermatophyta</taxon>
        <taxon>Magnoliopsida</taxon>
        <taxon>eudicotyledons</taxon>
        <taxon>Gunneridae</taxon>
        <taxon>Pentapetalae</taxon>
        <taxon>asterids</taxon>
        <taxon>lamiids</taxon>
        <taxon>Lamiales</taxon>
        <taxon>Lamiaceae</taxon>
        <taxon>Nepetoideae</taxon>
        <taxon>Mentheae</taxon>
        <taxon>Salviinae</taxon>
        <taxon>Salvia</taxon>
        <taxon>Salvia subgen. Calosphace</taxon>
        <taxon>core Calosphace</taxon>
    </lineage>
</organism>
<comment type="similarity">
    <text evidence="2">Belongs to the DNA polymerase epsilon subunit B family.</text>
</comment>
<keyword evidence="3" id="KW-0235">DNA replication</keyword>
<keyword evidence="5" id="KW-0539">Nucleus</keyword>
<proteinExistence type="inferred from homology"/>
<protein>
    <recommendedName>
        <fullName evidence="6">DNA polymerase II subunit 2</fullName>
    </recommendedName>
</protein>
<keyword evidence="4" id="KW-0238">DNA-binding</keyword>
<dbReference type="InterPro" id="IPR007185">
    <property type="entry name" value="DNA_pol_a/d/e_bsu"/>
</dbReference>
<comment type="caution">
    <text evidence="8">The sequence shown here is derived from an EMBL/GenBank/DDBJ whole genome shotgun (WGS) entry which is preliminary data.</text>
</comment>
<dbReference type="InterPro" id="IPR016266">
    <property type="entry name" value="POLE2"/>
</dbReference>
<evidence type="ECO:0000256" key="4">
    <source>
        <dbReference type="ARBA" id="ARBA00023125"/>
    </source>
</evidence>
<dbReference type="PANTHER" id="PTHR12708:SF0">
    <property type="entry name" value="DNA POLYMERASE EPSILON SUBUNIT 2"/>
    <property type="match status" value="1"/>
</dbReference>
<evidence type="ECO:0000313" key="9">
    <source>
        <dbReference type="Proteomes" id="UP000298416"/>
    </source>
</evidence>
<gene>
    <name evidence="8" type="ORF">SASPL_138840</name>
</gene>
<evidence type="ECO:0000256" key="1">
    <source>
        <dbReference type="ARBA" id="ARBA00004123"/>
    </source>
</evidence>
<reference evidence="8" key="1">
    <citation type="submission" date="2018-01" db="EMBL/GenBank/DDBJ databases">
        <authorList>
            <person name="Mao J.F."/>
        </authorList>
    </citation>
    <scope>NUCLEOTIDE SEQUENCE</scope>
    <source>
        <strain evidence="8">Huo1</strain>
        <tissue evidence="8">Leaf</tissue>
    </source>
</reference>
<evidence type="ECO:0000256" key="2">
    <source>
        <dbReference type="ARBA" id="ARBA00009560"/>
    </source>
</evidence>
<dbReference type="EMBL" id="PNBA02000014">
    <property type="protein sequence ID" value="KAG6401972.1"/>
    <property type="molecule type" value="Genomic_DNA"/>
</dbReference>
<sequence length="261" mass="29446">MSCITSPVMSVRVSTSSIFQFGVNDLQLKTFGFPPLEDREKSRAMLAGIDFFGGGSLAKEEMVRLADVERGAFNDMFVILSDIWVDHEEKTMEKLEIILSGYENENVVPSLFRPSNALPRCSLPKYIIEEFQNHIPNAAFMINPCRYFLMLAKTVSCLTKLEYHESPLKQLGHNSILQLVATIVHQSHLCPLPLSIQPISWNFDHSLHLYPTPQTIILGDRSEQKAFKYTGITCFNPGSFSNDFAFVAYRPCSQEVELSAV</sequence>
<dbReference type="GO" id="GO:0006261">
    <property type="term" value="P:DNA-templated DNA replication"/>
    <property type="evidence" value="ECO:0007669"/>
    <property type="project" value="InterPro"/>
</dbReference>
<evidence type="ECO:0000259" key="7">
    <source>
        <dbReference type="Pfam" id="PF04042"/>
    </source>
</evidence>
<comment type="subcellular location">
    <subcellularLocation>
        <location evidence="1">Nucleus</location>
    </subcellularLocation>
</comment>
<dbReference type="GO" id="GO:0008622">
    <property type="term" value="C:epsilon DNA polymerase complex"/>
    <property type="evidence" value="ECO:0007669"/>
    <property type="project" value="InterPro"/>
</dbReference>
<dbReference type="PANTHER" id="PTHR12708">
    <property type="entry name" value="DNA POLYMERASE EPSILON SUBUNIT B"/>
    <property type="match status" value="1"/>
</dbReference>
<evidence type="ECO:0000256" key="6">
    <source>
        <dbReference type="ARBA" id="ARBA00032930"/>
    </source>
</evidence>
<name>A0A8X8ZEN7_SALSN</name>
<dbReference type="Proteomes" id="UP000298416">
    <property type="component" value="Unassembled WGS sequence"/>
</dbReference>
<dbReference type="AlphaFoldDB" id="A0A8X8ZEN7"/>
<dbReference type="GO" id="GO:0042276">
    <property type="term" value="P:error-prone translesion synthesis"/>
    <property type="evidence" value="ECO:0007669"/>
    <property type="project" value="TreeGrafter"/>
</dbReference>
<dbReference type="GO" id="GO:0003677">
    <property type="term" value="F:DNA binding"/>
    <property type="evidence" value="ECO:0007669"/>
    <property type="project" value="UniProtKB-KW"/>
</dbReference>
<evidence type="ECO:0000256" key="3">
    <source>
        <dbReference type="ARBA" id="ARBA00022705"/>
    </source>
</evidence>
<keyword evidence="9" id="KW-1185">Reference proteome</keyword>
<feature type="domain" description="DNA polymerase alpha/delta/epsilon subunit B" evidence="7">
    <location>
        <begin position="107"/>
        <end position="224"/>
    </location>
</feature>
<accession>A0A8X8ZEN7</accession>
<dbReference type="Pfam" id="PF04042">
    <property type="entry name" value="DNA_pol_E_B"/>
    <property type="match status" value="1"/>
</dbReference>
<reference evidence="8" key="2">
    <citation type="submission" date="2020-08" db="EMBL/GenBank/DDBJ databases">
        <title>Plant Genome Project.</title>
        <authorList>
            <person name="Zhang R.-G."/>
        </authorList>
    </citation>
    <scope>NUCLEOTIDE SEQUENCE</scope>
    <source>
        <strain evidence="8">Huo1</strain>
        <tissue evidence="8">Leaf</tissue>
    </source>
</reference>